<feature type="chain" id="PRO_5035850859" evidence="5">
    <location>
        <begin position="24"/>
        <end position="452"/>
    </location>
</feature>
<dbReference type="CDD" id="cd00028">
    <property type="entry name" value="B_lectin"/>
    <property type="match status" value="1"/>
</dbReference>
<sequence length="452" mass="51315">MKTLSSLLFYILLSSLLSGFRRAADTLSSNGTITYGETLESSGQSFELGFFSPNNSGKWYIGIWYKKFPEIIVWIANRETPLRNSSGVLTITPNGDLAIMNATTGDVFWSSNSSKNEPAIVAQLLESGNLVLRRKDDTTQNYVWQSFDFPSDTLLPGMKLGWNLSTGTNRYITSWKDDNDPSPGDITFRLDNSGMPQFILRRGSETIYRSGPWNGIEFSGSIDWKTVYTRIFVYNNQELYYMNGVVDNLIITRLTVYPSGSVRQLILKQGGFSWTVMDSSMNDQCDDYGLCGANSICKTKSRPICECLYGFVPKSQSEWDVRDWSSGCVRRTPLSCLQDHIKFLKLGGVKLPDLLQFSLNKSMSLKECQAECLKNCSCMAYANSDIREGGSGCFMWFGDLIDIQEFSERKERYIYMRMAAAELSKYIQVYLRTEFEFFFYVGQMINQNIVLA</sequence>
<comment type="function">
    <text evidence="1">Involved in sporophytic self-incompatibility system (the inability of flowering plants to achieve self-fertilization).</text>
</comment>
<dbReference type="PROSITE" id="PS50948">
    <property type="entry name" value="PAN"/>
    <property type="match status" value="1"/>
</dbReference>
<name>A0A8S0RAD4_OLEEU</name>
<comment type="caution">
    <text evidence="8">The sequence shown here is derived from an EMBL/GenBank/DDBJ whole genome shotgun (WGS) entry which is preliminary data.</text>
</comment>
<dbReference type="Gene3D" id="2.90.10.10">
    <property type="entry name" value="Bulb-type lectin domain"/>
    <property type="match status" value="1"/>
</dbReference>
<evidence type="ECO:0000313" key="8">
    <source>
        <dbReference type="EMBL" id="CAA2975655.1"/>
    </source>
</evidence>
<dbReference type="SMART" id="SM00473">
    <property type="entry name" value="PAN_AP"/>
    <property type="match status" value="1"/>
</dbReference>
<evidence type="ECO:0000256" key="4">
    <source>
        <dbReference type="ARBA" id="ARBA00023180"/>
    </source>
</evidence>
<dbReference type="Pfam" id="PF01453">
    <property type="entry name" value="B_lectin"/>
    <property type="match status" value="1"/>
</dbReference>
<feature type="domain" description="Bulb-type lectin" evidence="6">
    <location>
        <begin position="24"/>
        <end position="145"/>
    </location>
</feature>
<accession>A0A8S0RAD4</accession>
<dbReference type="PROSITE" id="PS50927">
    <property type="entry name" value="BULB_LECTIN"/>
    <property type="match status" value="1"/>
</dbReference>
<evidence type="ECO:0000256" key="5">
    <source>
        <dbReference type="SAM" id="SignalP"/>
    </source>
</evidence>
<keyword evidence="9" id="KW-1185">Reference proteome</keyword>
<dbReference type="InterPro" id="IPR035446">
    <property type="entry name" value="SLSG/EP1"/>
</dbReference>
<dbReference type="InterPro" id="IPR001480">
    <property type="entry name" value="Bulb-type_lectin_dom"/>
</dbReference>
<keyword evidence="2 5" id="KW-0732">Signal</keyword>
<dbReference type="SUPFAM" id="SSF51110">
    <property type="entry name" value="alpha-D-mannose-specific plant lectins"/>
    <property type="match status" value="1"/>
</dbReference>
<proteinExistence type="predicted"/>
<keyword evidence="4" id="KW-0325">Glycoprotein</keyword>
<evidence type="ECO:0000256" key="2">
    <source>
        <dbReference type="ARBA" id="ARBA00022729"/>
    </source>
</evidence>
<reference evidence="8 9" key="1">
    <citation type="submission" date="2019-12" db="EMBL/GenBank/DDBJ databases">
        <authorList>
            <person name="Alioto T."/>
            <person name="Alioto T."/>
            <person name="Gomez Garrido J."/>
        </authorList>
    </citation>
    <scope>NUCLEOTIDE SEQUENCE [LARGE SCALE GENOMIC DNA]</scope>
</reference>
<protein>
    <submittedName>
        <fullName evidence="8">G-type lectin S-receptor-like serine threonine-kinase At4g27290 isoform X1</fullName>
    </submittedName>
</protein>
<dbReference type="OrthoDB" id="910299at2759"/>
<dbReference type="CDD" id="cd01098">
    <property type="entry name" value="PAN_AP_plant"/>
    <property type="match status" value="1"/>
</dbReference>
<dbReference type="EMBL" id="CACTIH010002293">
    <property type="protein sequence ID" value="CAA2975655.1"/>
    <property type="molecule type" value="Genomic_DNA"/>
</dbReference>
<dbReference type="Pfam" id="PF00954">
    <property type="entry name" value="S_locus_glycop"/>
    <property type="match status" value="1"/>
</dbReference>
<dbReference type="GO" id="GO:0048544">
    <property type="term" value="P:recognition of pollen"/>
    <property type="evidence" value="ECO:0007669"/>
    <property type="project" value="InterPro"/>
</dbReference>
<dbReference type="PANTHER" id="PTHR32444">
    <property type="entry name" value="BULB-TYPE LECTIN DOMAIN-CONTAINING PROTEIN"/>
    <property type="match status" value="1"/>
</dbReference>
<keyword evidence="3" id="KW-1015">Disulfide bond</keyword>
<dbReference type="Pfam" id="PF08276">
    <property type="entry name" value="PAN_2"/>
    <property type="match status" value="1"/>
</dbReference>
<dbReference type="PANTHER" id="PTHR32444:SF118">
    <property type="entry name" value="OS09G0551150 PROTEIN"/>
    <property type="match status" value="1"/>
</dbReference>
<evidence type="ECO:0000259" key="7">
    <source>
        <dbReference type="PROSITE" id="PS50948"/>
    </source>
</evidence>
<dbReference type="Gene3D" id="3.50.4.10">
    <property type="entry name" value="Hepatocyte Growth Factor"/>
    <property type="match status" value="1"/>
</dbReference>
<dbReference type="AlphaFoldDB" id="A0A8S0RAD4"/>
<feature type="signal peptide" evidence="5">
    <location>
        <begin position="1"/>
        <end position="23"/>
    </location>
</feature>
<dbReference type="InterPro" id="IPR000858">
    <property type="entry name" value="S_locus_glycoprot_dom"/>
</dbReference>
<evidence type="ECO:0000256" key="1">
    <source>
        <dbReference type="ARBA" id="ARBA00003061"/>
    </source>
</evidence>
<dbReference type="InterPro" id="IPR003609">
    <property type="entry name" value="Pan_app"/>
</dbReference>
<dbReference type="FunFam" id="2.90.10.10:FF:000001">
    <property type="entry name" value="G-type lectin S-receptor-like serine/threonine-protein kinase"/>
    <property type="match status" value="1"/>
</dbReference>
<evidence type="ECO:0000259" key="6">
    <source>
        <dbReference type="PROSITE" id="PS50927"/>
    </source>
</evidence>
<organism evidence="8 9">
    <name type="scientific">Olea europaea subsp. europaea</name>
    <dbReference type="NCBI Taxonomy" id="158383"/>
    <lineage>
        <taxon>Eukaryota</taxon>
        <taxon>Viridiplantae</taxon>
        <taxon>Streptophyta</taxon>
        <taxon>Embryophyta</taxon>
        <taxon>Tracheophyta</taxon>
        <taxon>Spermatophyta</taxon>
        <taxon>Magnoliopsida</taxon>
        <taxon>eudicotyledons</taxon>
        <taxon>Gunneridae</taxon>
        <taxon>Pentapetalae</taxon>
        <taxon>asterids</taxon>
        <taxon>lamiids</taxon>
        <taxon>Lamiales</taxon>
        <taxon>Oleaceae</taxon>
        <taxon>Oleeae</taxon>
        <taxon>Olea</taxon>
    </lineage>
</organism>
<gene>
    <name evidence="8" type="ORF">OLEA9_A063487</name>
</gene>
<dbReference type="Proteomes" id="UP000594638">
    <property type="component" value="Unassembled WGS sequence"/>
</dbReference>
<dbReference type="Gramene" id="OE9A063487T1">
    <property type="protein sequence ID" value="OE9A063487C1"/>
    <property type="gene ID" value="OE9A063487"/>
</dbReference>
<dbReference type="SMART" id="SM00108">
    <property type="entry name" value="B_lectin"/>
    <property type="match status" value="1"/>
</dbReference>
<evidence type="ECO:0000256" key="3">
    <source>
        <dbReference type="ARBA" id="ARBA00023157"/>
    </source>
</evidence>
<dbReference type="InterPro" id="IPR036426">
    <property type="entry name" value="Bulb-type_lectin_dom_sf"/>
</dbReference>
<feature type="domain" description="Apple" evidence="7">
    <location>
        <begin position="336"/>
        <end position="419"/>
    </location>
</feature>
<evidence type="ECO:0000313" key="9">
    <source>
        <dbReference type="Proteomes" id="UP000594638"/>
    </source>
</evidence>
<dbReference type="PIRSF" id="PIRSF002686">
    <property type="entry name" value="SLG"/>
    <property type="match status" value="1"/>
</dbReference>